<feature type="compositionally biased region" description="Polar residues" evidence="1">
    <location>
        <begin position="390"/>
        <end position="406"/>
    </location>
</feature>
<feature type="compositionally biased region" description="Polar residues" evidence="1">
    <location>
        <begin position="322"/>
        <end position="331"/>
    </location>
</feature>
<feature type="region of interest" description="Disordered" evidence="1">
    <location>
        <begin position="318"/>
        <end position="358"/>
    </location>
</feature>
<dbReference type="OrthoDB" id="10619368at2759"/>
<reference evidence="2" key="1">
    <citation type="journal article" date="2020" name="Stud. Mycol.">
        <title>101 Dothideomycetes genomes: a test case for predicting lifestyles and emergence of pathogens.</title>
        <authorList>
            <person name="Haridas S."/>
            <person name="Albert R."/>
            <person name="Binder M."/>
            <person name="Bloem J."/>
            <person name="Labutti K."/>
            <person name="Salamov A."/>
            <person name="Andreopoulos B."/>
            <person name="Baker S."/>
            <person name="Barry K."/>
            <person name="Bills G."/>
            <person name="Bluhm B."/>
            <person name="Cannon C."/>
            <person name="Castanera R."/>
            <person name="Culley D."/>
            <person name="Daum C."/>
            <person name="Ezra D."/>
            <person name="Gonzalez J."/>
            <person name="Henrissat B."/>
            <person name="Kuo A."/>
            <person name="Liang C."/>
            <person name="Lipzen A."/>
            <person name="Lutzoni F."/>
            <person name="Magnuson J."/>
            <person name="Mondo S."/>
            <person name="Nolan M."/>
            <person name="Ohm R."/>
            <person name="Pangilinan J."/>
            <person name="Park H.-J."/>
            <person name="Ramirez L."/>
            <person name="Alfaro M."/>
            <person name="Sun H."/>
            <person name="Tritt A."/>
            <person name="Yoshinaga Y."/>
            <person name="Zwiers L.-H."/>
            <person name="Turgeon B."/>
            <person name="Goodwin S."/>
            <person name="Spatafora J."/>
            <person name="Crous P."/>
            <person name="Grigoriev I."/>
        </authorList>
    </citation>
    <scope>NUCLEOTIDE SEQUENCE</scope>
    <source>
        <strain evidence="2">Tuck. ex Michener</strain>
    </source>
</reference>
<protein>
    <submittedName>
        <fullName evidence="2">Uncharacterized protein</fullName>
    </submittedName>
</protein>
<feature type="compositionally biased region" description="Polar residues" evidence="1">
    <location>
        <begin position="437"/>
        <end position="452"/>
    </location>
</feature>
<dbReference type="AlphaFoldDB" id="A0A6A6GSJ0"/>
<organism evidence="2 3">
    <name type="scientific">Viridothelium virens</name>
    <name type="common">Speckled blister lichen</name>
    <name type="synonym">Trypethelium virens</name>
    <dbReference type="NCBI Taxonomy" id="1048519"/>
    <lineage>
        <taxon>Eukaryota</taxon>
        <taxon>Fungi</taxon>
        <taxon>Dikarya</taxon>
        <taxon>Ascomycota</taxon>
        <taxon>Pezizomycotina</taxon>
        <taxon>Dothideomycetes</taxon>
        <taxon>Dothideomycetes incertae sedis</taxon>
        <taxon>Trypetheliales</taxon>
        <taxon>Trypetheliaceae</taxon>
        <taxon>Viridothelium</taxon>
    </lineage>
</organism>
<feature type="compositionally biased region" description="Low complexity" evidence="1">
    <location>
        <begin position="332"/>
        <end position="345"/>
    </location>
</feature>
<dbReference type="Proteomes" id="UP000800092">
    <property type="component" value="Unassembled WGS sequence"/>
</dbReference>
<evidence type="ECO:0000256" key="1">
    <source>
        <dbReference type="SAM" id="MobiDB-lite"/>
    </source>
</evidence>
<keyword evidence="3" id="KW-1185">Reference proteome</keyword>
<gene>
    <name evidence="2" type="ORF">EV356DRAFT_497988</name>
</gene>
<name>A0A6A6GSJ0_VIRVR</name>
<evidence type="ECO:0000313" key="3">
    <source>
        <dbReference type="Proteomes" id="UP000800092"/>
    </source>
</evidence>
<dbReference type="EMBL" id="ML991909">
    <property type="protein sequence ID" value="KAF2228579.1"/>
    <property type="molecule type" value="Genomic_DNA"/>
</dbReference>
<sequence length="508" mass="56216">MSRPQSKQSRFFNPKCALPEESMRDDGSLLNAHSIGLTEEEKENGRVCYPSLPPPVDQDFPTPLVCTAHTSQWKVTTSPKVTTPPNIGRRREPLAALIASPSRPGHSVKISKIFEDAHLNIVNTLRKGLRFQCSPSPKLLTSTSRQPLRGRYQPPKFLHGDALKNRTGEYERTIHQPPPFFTLNNPRVKLDFSQENSRTSQLVTGHPEITMMRGPTLPFIFTCKPGQHTAQIDETMTKGNPGDDSPQLPALQPFSDLLSHFGDLLGPARPDTPPYDIPIEHVLTLSPPAAAAKETAPYSPSSVGSWTDDEIFYPGYKKKQSKQVLQPTLSQSGGNDSESHSGSSSCAPQESEPIATKASEESVLTWLNKVNPGAGDHLLGSQHAKERNNTQHSAYSSASMIDSNETAVEEDAPSERSSANLPSVYATPPRRAHRSDSTCSSPPRVSSDTKTPPFSPLSPDVMIERGKHHHARTKTSSYYDEDILKVQEELRREERRQARLRPYECPEE</sequence>
<proteinExistence type="predicted"/>
<accession>A0A6A6GSJ0</accession>
<feature type="region of interest" description="Disordered" evidence="1">
    <location>
        <begin position="1"/>
        <end position="25"/>
    </location>
</feature>
<evidence type="ECO:0000313" key="2">
    <source>
        <dbReference type="EMBL" id="KAF2228579.1"/>
    </source>
</evidence>
<feature type="region of interest" description="Disordered" evidence="1">
    <location>
        <begin position="385"/>
        <end position="461"/>
    </location>
</feature>
<feature type="compositionally biased region" description="Polar residues" evidence="1">
    <location>
        <begin position="1"/>
        <end position="11"/>
    </location>
</feature>